<accession>A0A2P2P978</accession>
<sequence>MNRLLFLYCGNLINQFCKNTRLSLELVVHKPVILSFTDL</sequence>
<reference evidence="1" key="1">
    <citation type="submission" date="2018-02" db="EMBL/GenBank/DDBJ databases">
        <title>Rhizophora mucronata_Transcriptome.</title>
        <authorList>
            <person name="Meera S.P."/>
            <person name="Sreeshan A."/>
            <person name="Augustine A."/>
        </authorList>
    </citation>
    <scope>NUCLEOTIDE SEQUENCE</scope>
    <source>
        <tissue evidence="1">Leaf</tissue>
    </source>
</reference>
<protein>
    <submittedName>
        <fullName evidence="1">Uncharacterized protein</fullName>
    </submittedName>
</protein>
<dbReference type="EMBL" id="GGEC01070798">
    <property type="protein sequence ID" value="MBX51282.1"/>
    <property type="molecule type" value="Transcribed_RNA"/>
</dbReference>
<dbReference type="AlphaFoldDB" id="A0A2P2P978"/>
<organism evidence="1">
    <name type="scientific">Rhizophora mucronata</name>
    <name type="common">Asiatic mangrove</name>
    <dbReference type="NCBI Taxonomy" id="61149"/>
    <lineage>
        <taxon>Eukaryota</taxon>
        <taxon>Viridiplantae</taxon>
        <taxon>Streptophyta</taxon>
        <taxon>Embryophyta</taxon>
        <taxon>Tracheophyta</taxon>
        <taxon>Spermatophyta</taxon>
        <taxon>Magnoliopsida</taxon>
        <taxon>eudicotyledons</taxon>
        <taxon>Gunneridae</taxon>
        <taxon>Pentapetalae</taxon>
        <taxon>rosids</taxon>
        <taxon>fabids</taxon>
        <taxon>Malpighiales</taxon>
        <taxon>Rhizophoraceae</taxon>
        <taxon>Rhizophora</taxon>
    </lineage>
</organism>
<proteinExistence type="predicted"/>
<evidence type="ECO:0000313" key="1">
    <source>
        <dbReference type="EMBL" id="MBX51282.1"/>
    </source>
</evidence>
<name>A0A2P2P978_RHIMU</name>